<reference evidence="2 3" key="1">
    <citation type="submission" date="2019-10" db="EMBL/GenBank/DDBJ databases">
        <title>Two novel species isolated from a subtropical stream in China.</title>
        <authorList>
            <person name="Lu H."/>
        </authorList>
    </citation>
    <scope>NUCLEOTIDE SEQUENCE [LARGE SCALE GENOMIC DNA]</scope>
    <source>
        <strain evidence="2 3">FT103W</strain>
    </source>
</reference>
<proteinExistence type="predicted"/>
<evidence type="ECO:0000256" key="1">
    <source>
        <dbReference type="SAM" id="SignalP"/>
    </source>
</evidence>
<sequence length="148" mass="16402">MKTMCLAVVLGSLVFSPAVLAQQIDSGQEPVSVPVKANQLRIELPDSYYKMWPEDYRDLIGYYTLSNGQTLAIVGRGTNMFAYVDQDRPHKIVSTNRGTFVALDKQLKVELDLKAEGGPKGWITMVVPAQNLADGQVVPEQVLYIAMR</sequence>
<name>A0A843SCJ8_9BURK</name>
<dbReference type="Proteomes" id="UP000444318">
    <property type="component" value="Unassembled WGS sequence"/>
</dbReference>
<protein>
    <submittedName>
        <fullName evidence="2">Uncharacterized protein</fullName>
    </submittedName>
</protein>
<dbReference type="RefSeq" id="WP_152803901.1">
    <property type="nucleotide sequence ID" value="NZ_WHUF01000002.1"/>
</dbReference>
<feature type="chain" id="PRO_5033041745" evidence="1">
    <location>
        <begin position="22"/>
        <end position="148"/>
    </location>
</feature>
<keyword evidence="3" id="KW-1185">Reference proteome</keyword>
<organism evidence="2 3">
    <name type="scientific">Rugamonas rivuli</name>
    <dbReference type="NCBI Taxonomy" id="2743358"/>
    <lineage>
        <taxon>Bacteria</taxon>
        <taxon>Pseudomonadati</taxon>
        <taxon>Pseudomonadota</taxon>
        <taxon>Betaproteobacteria</taxon>
        <taxon>Burkholderiales</taxon>
        <taxon>Oxalobacteraceae</taxon>
        <taxon>Telluria group</taxon>
        <taxon>Rugamonas</taxon>
    </lineage>
</organism>
<accession>A0A843SCJ8</accession>
<evidence type="ECO:0000313" key="3">
    <source>
        <dbReference type="Proteomes" id="UP000444318"/>
    </source>
</evidence>
<comment type="caution">
    <text evidence="2">The sequence shown here is derived from an EMBL/GenBank/DDBJ whole genome shotgun (WGS) entry which is preliminary data.</text>
</comment>
<evidence type="ECO:0000313" key="2">
    <source>
        <dbReference type="EMBL" id="MQA19890.1"/>
    </source>
</evidence>
<keyword evidence="1" id="KW-0732">Signal</keyword>
<dbReference type="AlphaFoldDB" id="A0A843SCJ8"/>
<feature type="signal peptide" evidence="1">
    <location>
        <begin position="1"/>
        <end position="21"/>
    </location>
</feature>
<gene>
    <name evidence="2" type="ORF">GEV01_10265</name>
</gene>
<dbReference type="EMBL" id="WHUF01000002">
    <property type="protein sequence ID" value="MQA19890.1"/>
    <property type="molecule type" value="Genomic_DNA"/>
</dbReference>